<evidence type="ECO:0000256" key="4">
    <source>
        <dbReference type="ARBA" id="ARBA00022839"/>
    </source>
</evidence>
<feature type="compositionally biased region" description="Low complexity" evidence="7">
    <location>
        <begin position="481"/>
        <end position="494"/>
    </location>
</feature>
<evidence type="ECO:0000256" key="1">
    <source>
        <dbReference type="ARBA" id="ARBA00022490"/>
    </source>
</evidence>
<dbReference type="RefSeq" id="WP_129357379.1">
    <property type="nucleotide sequence ID" value="NZ_CP065738.1"/>
</dbReference>
<keyword evidence="2 5" id="KW-0540">Nuclease</keyword>
<gene>
    <name evidence="5" type="primary">xseA</name>
    <name evidence="10" type="ORF">I6G21_00955</name>
</gene>
<dbReference type="Proteomes" id="UP000594975">
    <property type="component" value="Chromosome"/>
</dbReference>
<name>A0A7T3F981_9MICC</name>
<feature type="compositionally biased region" description="Low complexity" evidence="7">
    <location>
        <begin position="7"/>
        <end position="32"/>
    </location>
</feature>
<comment type="catalytic activity">
    <reaction evidence="5 6">
        <text>Exonucleolytic cleavage in either 5'- to 3'- or 3'- to 5'-direction to yield nucleoside 5'-phosphates.</text>
        <dbReference type="EC" id="3.1.11.6"/>
    </reaction>
</comment>
<keyword evidence="1 5" id="KW-0963">Cytoplasm</keyword>
<dbReference type="GO" id="GO:0003676">
    <property type="term" value="F:nucleic acid binding"/>
    <property type="evidence" value="ECO:0007669"/>
    <property type="project" value="InterPro"/>
</dbReference>
<accession>A0A7T3F981</accession>
<feature type="region of interest" description="Disordered" evidence="7">
    <location>
        <begin position="1"/>
        <end position="49"/>
    </location>
</feature>
<evidence type="ECO:0000256" key="7">
    <source>
        <dbReference type="SAM" id="MobiDB-lite"/>
    </source>
</evidence>
<comment type="function">
    <text evidence="5">Bidirectionally degrades single-stranded DNA into large acid-insoluble oligonucleotides, which are then degraded further into small acid-soluble oligonucleotides.</text>
</comment>
<dbReference type="GO" id="GO:0006308">
    <property type="term" value="P:DNA catabolic process"/>
    <property type="evidence" value="ECO:0007669"/>
    <property type="project" value="UniProtKB-UniRule"/>
</dbReference>
<dbReference type="EMBL" id="CP065738">
    <property type="protein sequence ID" value="QPT53819.1"/>
    <property type="molecule type" value="Genomic_DNA"/>
</dbReference>
<evidence type="ECO:0000313" key="11">
    <source>
        <dbReference type="Proteomes" id="UP000594975"/>
    </source>
</evidence>
<feature type="domain" description="Exonuclease VII large subunit C-terminal" evidence="8">
    <location>
        <begin position="164"/>
        <end position="386"/>
    </location>
</feature>
<dbReference type="InterPro" id="IPR020579">
    <property type="entry name" value="Exonuc_VII_lsu_C"/>
</dbReference>
<sequence length="502" mass="54052">MTSTSDPSAAAGHQSAAAPRRAGADPAGAQGSAPPPARASQTTPENPWPLHVLSRKMHEYIARCAPTWVEGQIIELNRRARVTYLTLRDLSEEVSVPVTLFAQETARLGADLERGMRVVVRVSPDFWQKTGRLSMIGSGIRQVGLGDMLERIERLRRKLDAEGLFRPERKRRLPVLPHRVGLITGRDSDAEKDVIRNARLRWPAVEFAVREVAVQGVHAVRQVGAALAELDADPEVDVIVIARGGGALEDLLPFSEEELIRAVAAAGTPVVSAIGHEADQPLLDHVADVRASTPTDAGKRVVPDVEEEHLRIGQARSGIRRAVELFLDRESAGLAQFRSRPVLSRPETMLLAREEETDAARSRALRAVEIAVDRHRERIEALRSRVVALSPQRTLDRGYAVVQTEGGAVIRDADTLAAGAEVRVRVAAGAFDAAVTAVHPAGAEPPAPEEPVPEKPAPGEPAADAGGAVEDRETPEPPEAADPAADQNPSPESASENEEHRS</sequence>
<dbReference type="InterPro" id="IPR003753">
    <property type="entry name" value="Exonuc_VII_L"/>
</dbReference>
<keyword evidence="3 5" id="KW-0378">Hydrolase</keyword>
<evidence type="ECO:0000259" key="9">
    <source>
        <dbReference type="Pfam" id="PF13742"/>
    </source>
</evidence>
<dbReference type="GO" id="GO:0008855">
    <property type="term" value="F:exodeoxyribonuclease VII activity"/>
    <property type="evidence" value="ECO:0007669"/>
    <property type="project" value="UniProtKB-UniRule"/>
</dbReference>
<dbReference type="EC" id="3.1.11.6" evidence="5"/>
<evidence type="ECO:0000259" key="8">
    <source>
        <dbReference type="Pfam" id="PF02601"/>
    </source>
</evidence>
<dbReference type="CDD" id="cd04489">
    <property type="entry name" value="ExoVII_LU_OBF"/>
    <property type="match status" value="1"/>
</dbReference>
<dbReference type="GO" id="GO:0009318">
    <property type="term" value="C:exodeoxyribonuclease VII complex"/>
    <property type="evidence" value="ECO:0007669"/>
    <property type="project" value="UniProtKB-UniRule"/>
</dbReference>
<evidence type="ECO:0000256" key="3">
    <source>
        <dbReference type="ARBA" id="ARBA00022801"/>
    </source>
</evidence>
<dbReference type="PANTHER" id="PTHR30008">
    <property type="entry name" value="EXODEOXYRIBONUCLEASE 7 LARGE SUBUNIT"/>
    <property type="match status" value="1"/>
</dbReference>
<proteinExistence type="inferred from homology"/>
<dbReference type="GeneID" id="61261919"/>
<reference evidence="10 11" key="1">
    <citation type="submission" date="2020-12" db="EMBL/GenBank/DDBJ databases">
        <title>FDA dAtabase for Regulatory Grade micrObial Sequences (FDA-ARGOS): Supporting development and validation of Infectious Disease Dx tests.</title>
        <authorList>
            <person name="Sproer C."/>
            <person name="Gronow S."/>
            <person name="Severitt S."/>
            <person name="Schroder I."/>
            <person name="Tallon L."/>
            <person name="Sadzewicz L."/>
            <person name="Zhao X."/>
            <person name="Boylan J."/>
            <person name="Ott S."/>
            <person name="Bowen H."/>
            <person name="Vavikolanu K."/>
            <person name="Mehta A."/>
            <person name="Aluvathingal J."/>
            <person name="Nadendla S."/>
            <person name="Lowell S."/>
            <person name="Myers T."/>
            <person name="Yan Y."/>
            <person name="Sichtig H."/>
        </authorList>
    </citation>
    <scope>NUCLEOTIDE SEQUENCE [LARGE SCALE GENOMIC DNA]</scope>
    <source>
        <strain evidence="10 11">FDAARGOS_864</strain>
    </source>
</reference>
<dbReference type="AlphaFoldDB" id="A0A7T3F981"/>
<dbReference type="KEGG" id="rkr:I6G21_00955"/>
<feature type="domain" description="OB-fold nucleic acid binding" evidence="9">
    <location>
        <begin position="53"/>
        <end position="138"/>
    </location>
</feature>
<evidence type="ECO:0000256" key="2">
    <source>
        <dbReference type="ARBA" id="ARBA00022722"/>
    </source>
</evidence>
<dbReference type="Pfam" id="PF13742">
    <property type="entry name" value="tRNA_anti_2"/>
    <property type="match status" value="1"/>
</dbReference>
<dbReference type="Pfam" id="PF02601">
    <property type="entry name" value="Exonuc_VII_L"/>
    <property type="match status" value="1"/>
</dbReference>
<evidence type="ECO:0000256" key="5">
    <source>
        <dbReference type="HAMAP-Rule" id="MF_00378"/>
    </source>
</evidence>
<comment type="subcellular location">
    <subcellularLocation>
        <location evidence="5 6">Cytoplasm</location>
    </subcellularLocation>
</comment>
<feature type="region of interest" description="Disordered" evidence="7">
    <location>
        <begin position="440"/>
        <end position="502"/>
    </location>
</feature>
<dbReference type="GO" id="GO:0005737">
    <property type="term" value="C:cytoplasm"/>
    <property type="evidence" value="ECO:0007669"/>
    <property type="project" value="UniProtKB-SubCell"/>
</dbReference>
<dbReference type="InterPro" id="IPR025824">
    <property type="entry name" value="OB-fold_nuc-bd_dom"/>
</dbReference>
<dbReference type="NCBIfam" id="TIGR00237">
    <property type="entry name" value="xseA"/>
    <property type="match status" value="1"/>
</dbReference>
<keyword evidence="4 5" id="KW-0269">Exonuclease</keyword>
<protein>
    <recommendedName>
        <fullName evidence="5">Exodeoxyribonuclease 7 large subunit</fullName>
        <ecNumber evidence="5">3.1.11.6</ecNumber>
    </recommendedName>
    <alternativeName>
        <fullName evidence="5">Exodeoxyribonuclease VII large subunit</fullName>
        <shortName evidence="5">Exonuclease VII large subunit</shortName>
    </alternativeName>
</protein>
<feature type="compositionally biased region" description="Pro residues" evidence="7">
    <location>
        <begin position="443"/>
        <end position="459"/>
    </location>
</feature>
<evidence type="ECO:0000256" key="6">
    <source>
        <dbReference type="RuleBase" id="RU004355"/>
    </source>
</evidence>
<evidence type="ECO:0000313" key="10">
    <source>
        <dbReference type="EMBL" id="QPT53819.1"/>
    </source>
</evidence>
<comment type="subunit">
    <text evidence="5">Heterooligomer composed of large and small subunits.</text>
</comment>
<comment type="similarity">
    <text evidence="5 6">Belongs to the XseA family.</text>
</comment>
<organism evidence="10 11">
    <name type="scientific">Rothia kristinae</name>
    <dbReference type="NCBI Taxonomy" id="37923"/>
    <lineage>
        <taxon>Bacteria</taxon>
        <taxon>Bacillati</taxon>
        <taxon>Actinomycetota</taxon>
        <taxon>Actinomycetes</taxon>
        <taxon>Micrococcales</taxon>
        <taxon>Micrococcaceae</taxon>
        <taxon>Rothia</taxon>
    </lineage>
</organism>
<dbReference type="PANTHER" id="PTHR30008:SF0">
    <property type="entry name" value="EXODEOXYRIBONUCLEASE 7 LARGE SUBUNIT"/>
    <property type="match status" value="1"/>
</dbReference>
<dbReference type="HAMAP" id="MF_00378">
    <property type="entry name" value="Exonuc_7_L"/>
    <property type="match status" value="1"/>
</dbReference>